<reference evidence="2 3" key="2">
    <citation type="submission" date="2018-11" db="EMBL/GenBank/DDBJ databases">
        <authorList>
            <consortium name="Pathogen Informatics"/>
        </authorList>
    </citation>
    <scope>NUCLEOTIDE SEQUENCE [LARGE SCALE GENOMIC DNA]</scope>
</reference>
<evidence type="ECO:0000259" key="1">
    <source>
        <dbReference type="Pfam" id="PF00501"/>
    </source>
</evidence>
<dbReference type="GO" id="GO:0044550">
    <property type="term" value="P:secondary metabolite biosynthetic process"/>
    <property type="evidence" value="ECO:0007669"/>
    <property type="project" value="TreeGrafter"/>
</dbReference>
<dbReference type="PANTHER" id="PTHR45527:SF1">
    <property type="entry name" value="FATTY ACID SYNTHASE"/>
    <property type="match status" value="1"/>
</dbReference>
<protein>
    <submittedName>
        <fullName evidence="4">AMP-binding domain-containing protein</fullName>
    </submittedName>
</protein>
<dbReference type="GO" id="GO:0043041">
    <property type="term" value="P:amino acid activation for nonribosomal peptide biosynthetic process"/>
    <property type="evidence" value="ECO:0007669"/>
    <property type="project" value="TreeGrafter"/>
</dbReference>
<dbReference type="Pfam" id="PF00501">
    <property type="entry name" value="AMP-binding"/>
    <property type="match status" value="1"/>
</dbReference>
<dbReference type="AlphaFoldDB" id="A0A183CYD3"/>
<dbReference type="WBParaSite" id="GPUH_0000147701-mRNA-1">
    <property type="protein sequence ID" value="GPUH_0000147701-mRNA-1"/>
    <property type="gene ID" value="GPUH_0000147701"/>
</dbReference>
<dbReference type="InterPro" id="IPR000873">
    <property type="entry name" value="AMP-dep_synth/lig_dom"/>
</dbReference>
<evidence type="ECO:0000313" key="4">
    <source>
        <dbReference type="WBParaSite" id="GPUH_0000147701-mRNA-1"/>
    </source>
</evidence>
<organism evidence="4">
    <name type="scientific">Gongylonema pulchrum</name>
    <dbReference type="NCBI Taxonomy" id="637853"/>
    <lineage>
        <taxon>Eukaryota</taxon>
        <taxon>Metazoa</taxon>
        <taxon>Ecdysozoa</taxon>
        <taxon>Nematoda</taxon>
        <taxon>Chromadorea</taxon>
        <taxon>Rhabditida</taxon>
        <taxon>Spirurina</taxon>
        <taxon>Spiruromorpha</taxon>
        <taxon>Spiruroidea</taxon>
        <taxon>Gongylonematidae</taxon>
        <taxon>Gongylonema</taxon>
    </lineage>
</organism>
<evidence type="ECO:0000313" key="3">
    <source>
        <dbReference type="Proteomes" id="UP000271098"/>
    </source>
</evidence>
<dbReference type="Gene3D" id="3.40.50.12780">
    <property type="entry name" value="N-terminal domain of ligase-like"/>
    <property type="match status" value="1"/>
</dbReference>
<dbReference type="PANTHER" id="PTHR45527">
    <property type="entry name" value="NONRIBOSOMAL PEPTIDE SYNTHETASE"/>
    <property type="match status" value="1"/>
</dbReference>
<dbReference type="GO" id="GO:0005737">
    <property type="term" value="C:cytoplasm"/>
    <property type="evidence" value="ECO:0007669"/>
    <property type="project" value="TreeGrafter"/>
</dbReference>
<dbReference type="SUPFAM" id="SSF56801">
    <property type="entry name" value="Acetyl-CoA synthetase-like"/>
    <property type="match status" value="1"/>
</dbReference>
<dbReference type="EMBL" id="UYRT01001793">
    <property type="protein sequence ID" value="VDK30157.1"/>
    <property type="molecule type" value="Genomic_DNA"/>
</dbReference>
<keyword evidence="3" id="KW-1185">Reference proteome</keyword>
<feature type="domain" description="AMP-dependent synthetase/ligase" evidence="1">
    <location>
        <begin position="10"/>
        <end position="106"/>
    </location>
</feature>
<sequence>MTTLVELFNEAARSELRKRVVVCDADAEWTLGELDLLSDSLAKFFIEKYGAKKGNCIGIYMNKCAYYVLAYTAALKAGCAYLPLDISYPQTLLTEILKEISPVVICSTADHVARLPGKF</sequence>
<evidence type="ECO:0000313" key="2">
    <source>
        <dbReference type="EMBL" id="VDK30157.1"/>
    </source>
</evidence>
<dbReference type="Proteomes" id="UP000271098">
    <property type="component" value="Unassembled WGS sequence"/>
</dbReference>
<dbReference type="InterPro" id="IPR042099">
    <property type="entry name" value="ANL_N_sf"/>
</dbReference>
<accession>A0A183CYD3</accession>
<proteinExistence type="predicted"/>
<dbReference type="GO" id="GO:0031177">
    <property type="term" value="F:phosphopantetheine binding"/>
    <property type="evidence" value="ECO:0007669"/>
    <property type="project" value="TreeGrafter"/>
</dbReference>
<dbReference type="OrthoDB" id="416786at2759"/>
<gene>
    <name evidence="2" type="ORF">GPUH_LOCUS1474</name>
</gene>
<name>A0A183CYD3_9BILA</name>
<reference evidence="4" key="1">
    <citation type="submission" date="2016-06" db="UniProtKB">
        <authorList>
            <consortium name="WormBaseParasite"/>
        </authorList>
    </citation>
    <scope>IDENTIFICATION</scope>
</reference>